<evidence type="ECO:0000256" key="1">
    <source>
        <dbReference type="PROSITE-ProRule" id="PRU00169"/>
    </source>
</evidence>
<dbReference type="InterPro" id="IPR000160">
    <property type="entry name" value="GGDEF_dom"/>
</dbReference>
<dbReference type="Pfam" id="PF00072">
    <property type="entry name" value="Response_reg"/>
    <property type="match status" value="1"/>
</dbReference>
<dbReference type="InterPro" id="IPR000700">
    <property type="entry name" value="PAS-assoc_C"/>
</dbReference>
<dbReference type="Gene3D" id="3.30.450.20">
    <property type="entry name" value="PAS domain"/>
    <property type="match status" value="1"/>
</dbReference>
<dbReference type="SMART" id="SM00086">
    <property type="entry name" value="PAC"/>
    <property type="match status" value="1"/>
</dbReference>
<dbReference type="GO" id="GO:0003824">
    <property type="term" value="F:catalytic activity"/>
    <property type="evidence" value="ECO:0007669"/>
    <property type="project" value="UniProtKB-ARBA"/>
</dbReference>
<evidence type="ECO:0000259" key="4">
    <source>
        <dbReference type="PROSITE" id="PS50887"/>
    </source>
</evidence>
<dbReference type="GO" id="GO:0000160">
    <property type="term" value="P:phosphorelay signal transduction system"/>
    <property type="evidence" value="ECO:0007669"/>
    <property type="project" value="InterPro"/>
</dbReference>
<dbReference type="NCBIfam" id="TIGR00229">
    <property type="entry name" value="sensory_box"/>
    <property type="match status" value="1"/>
</dbReference>
<evidence type="ECO:0000313" key="5">
    <source>
        <dbReference type="EMBL" id="APG28366.1"/>
    </source>
</evidence>
<name>A0A1L3GQY4_9BACT</name>
<dbReference type="Proteomes" id="UP000182517">
    <property type="component" value="Chromosome"/>
</dbReference>
<dbReference type="SUPFAM" id="SSF55073">
    <property type="entry name" value="Nucleotide cyclase"/>
    <property type="match status" value="1"/>
</dbReference>
<accession>A0A1L3GQY4</accession>
<dbReference type="InterPro" id="IPR013655">
    <property type="entry name" value="PAS_fold_3"/>
</dbReference>
<dbReference type="OrthoDB" id="5333838at2"/>
<gene>
    <name evidence="5" type="ORF">A7E78_11200</name>
</gene>
<dbReference type="CDD" id="cd17534">
    <property type="entry name" value="REC_DC-like"/>
    <property type="match status" value="1"/>
</dbReference>
<dbReference type="Gene3D" id="3.40.50.2300">
    <property type="match status" value="1"/>
</dbReference>
<reference evidence="5 6" key="1">
    <citation type="journal article" date="2017" name="Genome Announc.">
        <title>Complete Genome Sequences of Two Acetylene-Fermenting Pelobacter acetylenicus Strains.</title>
        <authorList>
            <person name="Sutton J.M."/>
            <person name="Baesman S.M."/>
            <person name="Fierst J.L."/>
            <person name="Poret-Peterson A.T."/>
            <person name="Oremland R.S."/>
            <person name="Dunlap D.S."/>
            <person name="Akob D.M."/>
        </authorList>
    </citation>
    <scope>NUCLEOTIDE SEQUENCE [LARGE SCALE GENOMIC DNA]</scope>
    <source>
        <strain evidence="5 6">SFB93</strain>
    </source>
</reference>
<dbReference type="InterPro" id="IPR000014">
    <property type="entry name" value="PAS"/>
</dbReference>
<protein>
    <recommendedName>
        <fullName evidence="7">Diguanylate cyclase</fullName>
    </recommendedName>
</protein>
<dbReference type="InterPro" id="IPR011006">
    <property type="entry name" value="CheY-like_superfamily"/>
</dbReference>
<evidence type="ECO:0000259" key="3">
    <source>
        <dbReference type="PROSITE" id="PS50113"/>
    </source>
</evidence>
<dbReference type="SUPFAM" id="SSF52172">
    <property type="entry name" value="CheY-like"/>
    <property type="match status" value="1"/>
</dbReference>
<dbReference type="InterPro" id="IPR043128">
    <property type="entry name" value="Rev_trsase/Diguanyl_cyclase"/>
</dbReference>
<evidence type="ECO:0000259" key="2">
    <source>
        <dbReference type="PROSITE" id="PS50110"/>
    </source>
</evidence>
<dbReference type="Gene3D" id="3.30.70.270">
    <property type="match status" value="1"/>
</dbReference>
<dbReference type="InterPro" id="IPR052163">
    <property type="entry name" value="DGC-Regulatory_Protein"/>
</dbReference>
<feature type="domain" description="GGDEF" evidence="4">
    <location>
        <begin position="296"/>
        <end position="429"/>
    </location>
</feature>
<feature type="domain" description="Response regulatory" evidence="2">
    <location>
        <begin position="4"/>
        <end position="119"/>
    </location>
</feature>
<dbReference type="KEGG" id="pef:A7E78_11200"/>
<dbReference type="NCBIfam" id="TIGR00254">
    <property type="entry name" value="GGDEF"/>
    <property type="match status" value="1"/>
</dbReference>
<dbReference type="PROSITE" id="PS50110">
    <property type="entry name" value="RESPONSE_REGULATORY"/>
    <property type="match status" value="1"/>
</dbReference>
<dbReference type="InterPro" id="IPR001789">
    <property type="entry name" value="Sig_transdc_resp-reg_receiver"/>
</dbReference>
<dbReference type="AlphaFoldDB" id="A0A1L3GQY4"/>
<dbReference type="SMART" id="SM00448">
    <property type="entry name" value="REC"/>
    <property type="match status" value="1"/>
</dbReference>
<dbReference type="InterPro" id="IPR029787">
    <property type="entry name" value="Nucleotide_cyclase"/>
</dbReference>
<evidence type="ECO:0000313" key="6">
    <source>
        <dbReference type="Proteomes" id="UP000182517"/>
    </source>
</evidence>
<dbReference type="PANTHER" id="PTHR46663:SF3">
    <property type="entry name" value="SLL0267 PROTEIN"/>
    <property type="match status" value="1"/>
</dbReference>
<dbReference type="Pfam" id="PF00990">
    <property type="entry name" value="GGDEF"/>
    <property type="match status" value="1"/>
</dbReference>
<dbReference type="CDD" id="cd00130">
    <property type="entry name" value="PAS"/>
    <property type="match status" value="1"/>
</dbReference>
<organism evidence="5 6">
    <name type="scientific">Syntrophotalea acetylenivorans</name>
    <dbReference type="NCBI Taxonomy" id="1842532"/>
    <lineage>
        <taxon>Bacteria</taxon>
        <taxon>Pseudomonadati</taxon>
        <taxon>Thermodesulfobacteriota</taxon>
        <taxon>Desulfuromonadia</taxon>
        <taxon>Desulfuromonadales</taxon>
        <taxon>Syntrophotaleaceae</taxon>
        <taxon>Syntrophotalea</taxon>
    </lineage>
</organism>
<feature type="modified residue" description="4-aspartylphosphate" evidence="1">
    <location>
        <position position="54"/>
    </location>
</feature>
<dbReference type="PROSITE" id="PS50113">
    <property type="entry name" value="PAC"/>
    <property type="match status" value="1"/>
</dbReference>
<dbReference type="CDD" id="cd01949">
    <property type="entry name" value="GGDEF"/>
    <property type="match status" value="1"/>
</dbReference>
<dbReference type="RefSeq" id="WP_072284396.1">
    <property type="nucleotide sequence ID" value="NZ_CP015519.1"/>
</dbReference>
<dbReference type="SMART" id="SM00267">
    <property type="entry name" value="GGDEF"/>
    <property type="match status" value="1"/>
</dbReference>
<proteinExistence type="predicted"/>
<sequence length="436" mass="48702">MIGKILIVEDEALIALNIERQLGSLGHEVCGVVASGEEALDQAATLKPDLVLMDIHLAGAMDGIEAAALIRERFAIPSVYLTAHTDEATLARARQTDPYGFLLKPFQEIDLRIGLDMALHRRATELRARESEEMFRLVAEGIDDVFCLTSPDLKVVYYVSSAYERLWGRSQDSLYQKPLSFLDAVYEDDLDRVVAVFAQPGRETRELEYRLVRPDGSIRWIRDRRFPVCDQQGRCVRLASIVTDITEHRLAREELLELNKQLQQQATHDMLTGLPNRRLFIDRLEQALAHARRFGGRVGMLFIDLDGFKGINDRFGHQAGDEALVLIAKRIKLLLREVDSAARLGGDEFGIVLPDIALLEDAQLVGEKVLQEVRRPFSLRSVSCTLGASIGITTYPDLGKTVDELISRADKAMYQIKKRGKGGVCVYQGLEGGKGS</sequence>
<dbReference type="InterPro" id="IPR035965">
    <property type="entry name" value="PAS-like_dom_sf"/>
</dbReference>
<dbReference type="Pfam" id="PF08447">
    <property type="entry name" value="PAS_3"/>
    <property type="match status" value="1"/>
</dbReference>
<dbReference type="PANTHER" id="PTHR46663">
    <property type="entry name" value="DIGUANYLATE CYCLASE DGCT-RELATED"/>
    <property type="match status" value="1"/>
</dbReference>
<dbReference type="STRING" id="1842532.A7E78_11200"/>
<dbReference type="EMBL" id="CP015519">
    <property type="protein sequence ID" value="APG28366.1"/>
    <property type="molecule type" value="Genomic_DNA"/>
</dbReference>
<evidence type="ECO:0008006" key="7">
    <source>
        <dbReference type="Google" id="ProtNLM"/>
    </source>
</evidence>
<dbReference type="FunFam" id="3.30.70.270:FF:000001">
    <property type="entry name" value="Diguanylate cyclase domain protein"/>
    <property type="match status" value="1"/>
</dbReference>
<dbReference type="SUPFAM" id="SSF55785">
    <property type="entry name" value="PYP-like sensor domain (PAS domain)"/>
    <property type="match status" value="1"/>
</dbReference>
<dbReference type="PROSITE" id="PS50887">
    <property type="entry name" value="GGDEF"/>
    <property type="match status" value="1"/>
</dbReference>
<keyword evidence="1" id="KW-0597">Phosphoprotein</keyword>
<dbReference type="InterPro" id="IPR001610">
    <property type="entry name" value="PAC"/>
</dbReference>
<feature type="domain" description="PAC" evidence="3">
    <location>
        <begin position="205"/>
        <end position="257"/>
    </location>
</feature>
<keyword evidence="6" id="KW-1185">Reference proteome</keyword>